<feature type="domain" description="DUF676" evidence="5">
    <location>
        <begin position="10"/>
        <end position="210"/>
    </location>
</feature>
<dbReference type="AlphaFoldDB" id="A0A167ZBL4"/>
<dbReference type="PANTHER" id="PTHR12482:SF65">
    <property type="entry name" value="ESTERASE, PUTATIVE (AFU_ORTHOLOGUE AFUA_3G12320)-RELATED"/>
    <property type="match status" value="1"/>
</dbReference>
<dbReference type="Proteomes" id="UP000076874">
    <property type="component" value="Unassembled WGS sequence"/>
</dbReference>
<name>A0A167ZBL4_9HYPO</name>
<feature type="region of interest" description="Disordered" evidence="3">
    <location>
        <begin position="397"/>
        <end position="461"/>
    </location>
</feature>
<feature type="region of interest" description="Disordered" evidence="3">
    <location>
        <begin position="267"/>
        <end position="286"/>
    </location>
</feature>
<proteinExistence type="inferred from homology"/>
<keyword evidence="7" id="KW-1185">Reference proteome</keyword>
<evidence type="ECO:0000313" key="7">
    <source>
        <dbReference type="Proteomes" id="UP000076874"/>
    </source>
</evidence>
<evidence type="ECO:0000259" key="5">
    <source>
        <dbReference type="Pfam" id="PF05057"/>
    </source>
</evidence>
<feature type="compositionally biased region" description="Low complexity" evidence="3">
    <location>
        <begin position="267"/>
        <end position="278"/>
    </location>
</feature>
<evidence type="ECO:0000256" key="2">
    <source>
        <dbReference type="ARBA" id="ARBA00022963"/>
    </source>
</evidence>
<keyword evidence="2" id="KW-0442">Lipid degradation</keyword>
<dbReference type="GO" id="GO:0047372">
    <property type="term" value="F:monoacylglycerol lipase activity"/>
    <property type="evidence" value="ECO:0007669"/>
    <property type="project" value="TreeGrafter"/>
</dbReference>
<dbReference type="Gene3D" id="3.40.50.1820">
    <property type="entry name" value="alpha/beta hydrolase"/>
    <property type="match status" value="1"/>
</dbReference>
<dbReference type="OrthoDB" id="273452at2759"/>
<dbReference type="GO" id="GO:0016042">
    <property type="term" value="P:lipid catabolic process"/>
    <property type="evidence" value="ECO:0007669"/>
    <property type="project" value="UniProtKB-KW"/>
</dbReference>
<organism evidence="6 7">
    <name type="scientific">Niveomyces insectorum RCEF 264</name>
    <dbReference type="NCBI Taxonomy" id="1081102"/>
    <lineage>
        <taxon>Eukaryota</taxon>
        <taxon>Fungi</taxon>
        <taxon>Dikarya</taxon>
        <taxon>Ascomycota</taxon>
        <taxon>Pezizomycotina</taxon>
        <taxon>Sordariomycetes</taxon>
        <taxon>Hypocreomycetidae</taxon>
        <taxon>Hypocreales</taxon>
        <taxon>Cordycipitaceae</taxon>
        <taxon>Niveomyces</taxon>
    </lineage>
</organism>
<evidence type="ECO:0000256" key="3">
    <source>
        <dbReference type="SAM" id="MobiDB-lite"/>
    </source>
</evidence>
<keyword evidence="4" id="KW-1133">Transmembrane helix</keyword>
<dbReference type="InterPro" id="IPR029058">
    <property type="entry name" value="AB_hydrolase_fold"/>
</dbReference>
<dbReference type="EMBL" id="AZHD01000002">
    <property type="protein sequence ID" value="OAA67317.1"/>
    <property type="molecule type" value="Genomic_DNA"/>
</dbReference>
<gene>
    <name evidence="6" type="ORF">SPI_01893</name>
</gene>
<accession>A0A167ZBL4</accession>
<feature type="compositionally biased region" description="Basic and acidic residues" evidence="3">
    <location>
        <begin position="443"/>
        <end position="461"/>
    </location>
</feature>
<dbReference type="GO" id="GO:0005811">
    <property type="term" value="C:lipid droplet"/>
    <property type="evidence" value="ECO:0007669"/>
    <property type="project" value="TreeGrafter"/>
</dbReference>
<dbReference type="GO" id="GO:0004622">
    <property type="term" value="F:phosphatidylcholine lysophospholipase activity"/>
    <property type="evidence" value="ECO:0007669"/>
    <property type="project" value="TreeGrafter"/>
</dbReference>
<keyword evidence="2" id="KW-0443">Lipid metabolism</keyword>
<keyword evidence="4" id="KW-0472">Membrane</keyword>
<comment type="caution">
    <text evidence="6">The sequence shown here is derived from an EMBL/GenBank/DDBJ whole genome shotgun (WGS) entry which is preliminary data.</text>
</comment>
<evidence type="ECO:0000256" key="1">
    <source>
        <dbReference type="ARBA" id="ARBA00007920"/>
    </source>
</evidence>
<sequence length="528" mass="57034">MAEHNGGSLKADHLCVLVHGLWGKPGHMGSIAAALRDEFSEDRLHLLVAESNSGYFTYDGIETGGERVCIEIENALAAVEARGGHIARISVIGYSLGGLVARYAVGLLHAKGVLDKLECMNFTAFASPFLGARSPLRGFTNTFFNVMGARTLSMSGRQLFGIDKFRDTGRPLLAVLADPDSVFMAGLARFRRRTLYANIVNDRTAVHYTTAVSRTDPYGACLAEGGDLEDLPLNFVPGYGDVVLDPDTPISALPASASSASLSSSLSSSSSSSGLPAGTKVGSSKGPMSVEKALRVFMAKPWSKEARTALLDVAPIFVFVCLLPVGVTVYLIHAVYQSFKSSRRRQLHEGGLAGIDYETFRVLPLWMKGLRGAVEDAYTNINGAHDPEFLTDEDTAALDDTGSSESDESGSIAQAHAAESNQGGSNGYQQTTTTAQQQQQQEQRQEKPAHGSHDAQDADHPHGKILALSPEQFAMIDALDALGWRKYPVWIHNVRHSHAAIIVRHESPRFDEGKLVLRHFVKEEFLIA</sequence>
<feature type="transmembrane region" description="Helical" evidence="4">
    <location>
        <begin position="313"/>
        <end position="336"/>
    </location>
</feature>
<dbReference type="PANTHER" id="PTHR12482">
    <property type="entry name" value="LIPASE ROG1-RELATED-RELATED"/>
    <property type="match status" value="1"/>
</dbReference>
<evidence type="ECO:0000313" key="6">
    <source>
        <dbReference type="EMBL" id="OAA67317.1"/>
    </source>
</evidence>
<keyword evidence="4" id="KW-0812">Transmembrane</keyword>
<dbReference type="InterPro" id="IPR044294">
    <property type="entry name" value="Lipase-like"/>
</dbReference>
<keyword evidence="6" id="KW-0378">Hydrolase</keyword>
<comment type="similarity">
    <text evidence="1">Belongs to the putative lipase ROG1 family.</text>
</comment>
<protein>
    <submittedName>
        <fullName evidence="6">DUF676 domain containing protein, hydrolase-like protein</fullName>
    </submittedName>
</protein>
<dbReference type="InterPro" id="IPR007751">
    <property type="entry name" value="DUF676_lipase-like"/>
</dbReference>
<evidence type="ECO:0000256" key="4">
    <source>
        <dbReference type="SAM" id="Phobius"/>
    </source>
</evidence>
<feature type="compositionally biased region" description="Low complexity" evidence="3">
    <location>
        <begin position="429"/>
        <end position="442"/>
    </location>
</feature>
<dbReference type="SUPFAM" id="SSF53474">
    <property type="entry name" value="alpha/beta-Hydrolases"/>
    <property type="match status" value="1"/>
</dbReference>
<dbReference type="Pfam" id="PF05057">
    <property type="entry name" value="DUF676"/>
    <property type="match status" value="1"/>
</dbReference>
<reference evidence="6 7" key="1">
    <citation type="journal article" date="2016" name="Genome Biol. Evol.">
        <title>Divergent and convergent evolution of fungal pathogenicity.</title>
        <authorList>
            <person name="Shang Y."/>
            <person name="Xiao G."/>
            <person name="Zheng P."/>
            <person name="Cen K."/>
            <person name="Zhan S."/>
            <person name="Wang C."/>
        </authorList>
    </citation>
    <scope>NUCLEOTIDE SEQUENCE [LARGE SCALE GENOMIC DNA]</scope>
    <source>
        <strain evidence="6 7">RCEF 264</strain>
    </source>
</reference>